<feature type="domain" description="DUF6242" evidence="3">
    <location>
        <begin position="141"/>
        <end position="462"/>
    </location>
</feature>
<feature type="chain" id="PRO_5030116202" description="Exo-alpha-sialidase" evidence="1">
    <location>
        <begin position="22"/>
        <end position="466"/>
    </location>
</feature>
<feature type="domain" description="DUF6242" evidence="2">
    <location>
        <begin position="45"/>
        <end position="135"/>
    </location>
</feature>
<proteinExistence type="predicted"/>
<sequence length="466" mass="53139">MKIKFLSIIASFFLASFVITSCLDNDKNNIEYSSDATIHAFELDTIGRGITYKFTIDQMKGEIYNEDSIPVHADTIVDRILIKKMATASGIITMKDKSGQDSIINLSDSFDLRKPVVFTVYAPDMQNKKTYKVDVRRHKHDPDSLLWTYIGKIQDEITGAQKTVRFKNGYYLYSVVNNTLKVYQSNDLKQWDGGKATTGITDGLPTSIIAFDKEKLLLASFANKVYESADGISWKESDKIKGNISTLVSLWEGLEGDRKLTYIKEENEEKYICEVAESFSEESEKKIKLPANFPTEDFSYTTIKKESNTYNIIVGKHFPSVAIDPETTTTIVWGYDGNIWTDLSPATNPVSYCPEFEHPVILHYNNQLYIWGDEFKSIYTSRNEGVSWSPANPKFAFPHQNKGEINTGKSLFEGRTNFSVIHDTEKDYIYVLFSTSNVAAAENNIDHRSQVWRGRLNSLWFLHSRR</sequence>
<dbReference type="AlphaFoldDB" id="A0A5D3EAB8"/>
<evidence type="ECO:0000313" key="5">
    <source>
        <dbReference type="Proteomes" id="UP000324383"/>
    </source>
</evidence>
<dbReference type="RefSeq" id="WP_148730724.1">
    <property type="nucleotide sequence ID" value="NZ_DAIMPP010000060.1"/>
</dbReference>
<evidence type="ECO:0000256" key="1">
    <source>
        <dbReference type="SAM" id="SignalP"/>
    </source>
</evidence>
<evidence type="ECO:0000313" key="4">
    <source>
        <dbReference type="EMBL" id="TYK32536.1"/>
    </source>
</evidence>
<organism evidence="4 5">
    <name type="scientific">Bacteroides pyogenes</name>
    <dbReference type="NCBI Taxonomy" id="310300"/>
    <lineage>
        <taxon>Bacteria</taxon>
        <taxon>Pseudomonadati</taxon>
        <taxon>Bacteroidota</taxon>
        <taxon>Bacteroidia</taxon>
        <taxon>Bacteroidales</taxon>
        <taxon>Bacteroidaceae</taxon>
        <taxon>Bacteroides</taxon>
    </lineage>
</organism>
<protein>
    <recommendedName>
        <fullName evidence="6">Exo-alpha-sialidase</fullName>
    </recommendedName>
</protein>
<dbReference type="Pfam" id="PF25852">
    <property type="entry name" value="DUF6242_C"/>
    <property type="match status" value="1"/>
</dbReference>
<name>A0A5D3EAB8_9BACE</name>
<dbReference type="InterPro" id="IPR058667">
    <property type="entry name" value="DUF6242_C"/>
</dbReference>
<dbReference type="EMBL" id="VKLW01000028">
    <property type="protein sequence ID" value="TYK32536.1"/>
    <property type="molecule type" value="Genomic_DNA"/>
</dbReference>
<accession>A0A5D3EAB8</accession>
<evidence type="ECO:0000259" key="2">
    <source>
        <dbReference type="Pfam" id="PF19755"/>
    </source>
</evidence>
<keyword evidence="1" id="KW-0732">Signal</keyword>
<reference evidence="4 5" key="1">
    <citation type="submission" date="2019-07" db="EMBL/GenBank/DDBJ databases">
        <title>Draft Genome Sequences of Bacteroides pyogenes Strains Isolated from the Uterus Holstein Dairy Cows with Metritis.</title>
        <authorList>
            <person name="Cunha F."/>
            <person name="Galvao K.N."/>
            <person name="Jeon S.J."/>
            <person name="Jeong K.C."/>
        </authorList>
    </citation>
    <scope>NUCLEOTIDE SEQUENCE [LARGE SCALE GENOMIC DNA]</scope>
    <source>
        <strain evidence="4 5">KG-31</strain>
    </source>
</reference>
<feature type="signal peptide" evidence="1">
    <location>
        <begin position="1"/>
        <end position="21"/>
    </location>
</feature>
<dbReference type="Pfam" id="PF19755">
    <property type="entry name" value="DUF6242"/>
    <property type="match status" value="1"/>
</dbReference>
<dbReference type="Proteomes" id="UP000324383">
    <property type="component" value="Unassembled WGS sequence"/>
</dbReference>
<dbReference type="InterPro" id="IPR046209">
    <property type="entry name" value="DUF6242_N"/>
</dbReference>
<keyword evidence="5" id="KW-1185">Reference proteome</keyword>
<comment type="caution">
    <text evidence="4">The sequence shown here is derived from an EMBL/GenBank/DDBJ whole genome shotgun (WGS) entry which is preliminary data.</text>
</comment>
<gene>
    <name evidence="4" type="ORF">FNJ60_11510</name>
</gene>
<evidence type="ECO:0000259" key="3">
    <source>
        <dbReference type="Pfam" id="PF25852"/>
    </source>
</evidence>
<dbReference type="SUPFAM" id="SSF110296">
    <property type="entry name" value="Oligoxyloglucan reducing end-specific cellobiohydrolase"/>
    <property type="match status" value="1"/>
</dbReference>
<dbReference type="PROSITE" id="PS51257">
    <property type="entry name" value="PROKAR_LIPOPROTEIN"/>
    <property type="match status" value="1"/>
</dbReference>
<evidence type="ECO:0008006" key="6">
    <source>
        <dbReference type="Google" id="ProtNLM"/>
    </source>
</evidence>